<dbReference type="eggNOG" id="ENOG502SNI4">
    <property type="taxonomic scope" value="Eukaryota"/>
</dbReference>
<dbReference type="AlphaFoldDB" id="M3D9P9"/>
<keyword evidence="2 7" id="KW-0812">Transmembrane</keyword>
<feature type="domain" description="Rhodopsin" evidence="8">
    <location>
        <begin position="35"/>
        <end position="275"/>
    </location>
</feature>
<dbReference type="InterPro" id="IPR049326">
    <property type="entry name" value="Rhodopsin_dom_fungi"/>
</dbReference>
<feature type="transmembrane region" description="Helical" evidence="7">
    <location>
        <begin position="214"/>
        <end position="233"/>
    </location>
</feature>
<dbReference type="InterPro" id="IPR052337">
    <property type="entry name" value="SAT4-like"/>
</dbReference>
<feature type="transmembrane region" description="Helical" evidence="7">
    <location>
        <begin position="173"/>
        <end position="202"/>
    </location>
</feature>
<feature type="transmembrane region" description="Helical" evidence="7">
    <location>
        <begin position="253"/>
        <end position="274"/>
    </location>
</feature>
<feature type="region of interest" description="Disordered" evidence="6">
    <location>
        <begin position="296"/>
        <end position="317"/>
    </location>
</feature>
<protein>
    <recommendedName>
        <fullName evidence="8">Rhodopsin domain-containing protein</fullName>
    </recommendedName>
</protein>
<evidence type="ECO:0000256" key="1">
    <source>
        <dbReference type="ARBA" id="ARBA00004141"/>
    </source>
</evidence>
<dbReference type="HOGENOM" id="CLU_028200_3_5_1"/>
<evidence type="ECO:0000313" key="9">
    <source>
        <dbReference type="EMBL" id="EMF14599.1"/>
    </source>
</evidence>
<gene>
    <name evidence="9" type="ORF">SEPMUDRAFT_132224</name>
</gene>
<dbReference type="Proteomes" id="UP000016931">
    <property type="component" value="Unassembled WGS sequence"/>
</dbReference>
<feature type="compositionally biased region" description="Basic and acidic residues" evidence="6">
    <location>
        <begin position="401"/>
        <end position="412"/>
    </location>
</feature>
<feature type="transmembrane region" description="Helical" evidence="7">
    <location>
        <begin position="131"/>
        <end position="153"/>
    </location>
</feature>
<name>M3D9P9_SPHMS</name>
<dbReference type="PANTHER" id="PTHR33048">
    <property type="entry name" value="PTH11-LIKE INTEGRAL MEMBRANE PROTEIN (AFU_ORTHOLOGUE AFUA_5G11245)"/>
    <property type="match status" value="1"/>
</dbReference>
<sequence length="435" mass="47836">MESPPDPEYCAESNATEILGVTGAMMAMALVTCGARFIVRATMMKSYGADDHIMMAALLCAIATFICFVGEVNHANAVGRHFPCITPSQHQLFAKWQYVHSLVVMWGVILVKISIALFLMRLVPPGRNWKVFLWATIVFLVCFMLACTGTLVFQCWPISAVWTFQFEHCFSNATFAAIGLTNTSINCATDFLLATLPVPVIIRLHVNKRTKMTLALILSVGYFACAAGIVKAVKQATFFDETDPLWHNSFNVWNMIELCVGITAASLPGLRPLFAKILASTKSVFSHSWGSNDRTVANNSSSSGSHHRHNNNDQRRGNFKFRAGISLLDMSNISGGGGGETSKSKSPPRPQRPSRSNRMDDDDDEENGLFQVDPKRYTVAVTAAARDPGDDGNWGGDDLESPARSDSQERLTRPTPAHTCIYKTTEVSQTSLLRR</sequence>
<keyword evidence="4 7" id="KW-0472">Membrane</keyword>
<dbReference type="Pfam" id="PF20684">
    <property type="entry name" value="Fung_rhodopsin"/>
    <property type="match status" value="1"/>
</dbReference>
<feature type="compositionally biased region" description="Polar residues" evidence="6">
    <location>
        <begin position="425"/>
        <end position="435"/>
    </location>
</feature>
<keyword evidence="3 7" id="KW-1133">Transmembrane helix</keyword>
<evidence type="ECO:0000256" key="6">
    <source>
        <dbReference type="SAM" id="MobiDB-lite"/>
    </source>
</evidence>
<dbReference type="PANTHER" id="PTHR33048:SF167">
    <property type="entry name" value="INTEGRAL MEMBRANE PROTEIN"/>
    <property type="match status" value="1"/>
</dbReference>
<dbReference type="OrthoDB" id="5022096at2759"/>
<dbReference type="STRING" id="692275.M3D9P9"/>
<dbReference type="EMBL" id="KB456262">
    <property type="protein sequence ID" value="EMF14599.1"/>
    <property type="molecule type" value="Genomic_DNA"/>
</dbReference>
<feature type="transmembrane region" description="Helical" evidence="7">
    <location>
        <begin position="98"/>
        <end position="119"/>
    </location>
</feature>
<evidence type="ECO:0000259" key="8">
    <source>
        <dbReference type="Pfam" id="PF20684"/>
    </source>
</evidence>
<accession>M3D9P9</accession>
<evidence type="ECO:0000313" key="10">
    <source>
        <dbReference type="Proteomes" id="UP000016931"/>
    </source>
</evidence>
<evidence type="ECO:0000256" key="3">
    <source>
        <dbReference type="ARBA" id="ARBA00022989"/>
    </source>
</evidence>
<feature type="region of interest" description="Disordered" evidence="6">
    <location>
        <begin position="330"/>
        <end position="435"/>
    </location>
</feature>
<evidence type="ECO:0000256" key="2">
    <source>
        <dbReference type="ARBA" id="ARBA00022692"/>
    </source>
</evidence>
<comment type="subcellular location">
    <subcellularLocation>
        <location evidence="1">Membrane</location>
        <topology evidence="1">Multi-pass membrane protein</topology>
    </subcellularLocation>
</comment>
<comment type="similarity">
    <text evidence="5">Belongs to the SAT4 family.</text>
</comment>
<dbReference type="GeneID" id="27899621"/>
<evidence type="ECO:0000256" key="5">
    <source>
        <dbReference type="ARBA" id="ARBA00038359"/>
    </source>
</evidence>
<evidence type="ECO:0000256" key="4">
    <source>
        <dbReference type="ARBA" id="ARBA00023136"/>
    </source>
</evidence>
<dbReference type="GO" id="GO:0016020">
    <property type="term" value="C:membrane"/>
    <property type="evidence" value="ECO:0007669"/>
    <property type="project" value="UniProtKB-SubCell"/>
</dbReference>
<feature type="transmembrane region" description="Helical" evidence="7">
    <location>
        <begin position="51"/>
        <end position="72"/>
    </location>
</feature>
<reference evidence="9 10" key="1">
    <citation type="journal article" date="2012" name="PLoS Pathog.">
        <title>Diverse lifestyles and strategies of plant pathogenesis encoded in the genomes of eighteen Dothideomycetes fungi.</title>
        <authorList>
            <person name="Ohm R.A."/>
            <person name="Feau N."/>
            <person name="Henrissat B."/>
            <person name="Schoch C.L."/>
            <person name="Horwitz B.A."/>
            <person name="Barry K.W."/>
            <person name="Condon B.J."/>
            <person name="Copeland A.C."/>
            <person name="Dhillon B."/>
            <person name="Glaser F."/>
            <person name="Hesse C.N."/>
            <person name="Kosti I."/>
            <person name="LaButti K."/>
            <person name="Lindquist E.A."/>
            <person name="Lucas S."/>
            <person name="Salamov A.A."/>
            <person name="Bradshaw R.E."/>
            <person name="Ciuffetti L."/>
            <person name="Hamelin R.C."/>
            <person name="Kema G.H.J."/>
            <person name="Lawrence C."/>
            <person name="Scott J.A."/>
            <person name="Spatafora J.W."/>
            <person name="Turgeon B.G."/>
            <person name="de Wit P.J.G.M."/>
            <person name="Zhong S."/>
            <person name="Goodwin S.B."/>
            <person name="Grigoriev I.V."/>
        </authorList>
    </citation>
    <scope>NUCLEOTIDE SEQUENCE [LARGE SCALE GENOMIC DNA]</scope>
    <source>
        <strain evidence="9 10">SO2202</strain>
    </source>
</reference>
<organism evidence="9 10">
    <name type="scientific">Sphaerulina musiva (strain SO2202)</name>
    <name type="common">Poplar stem canker fungus</name>
    <name type="synonym">Septoria musiva</name>
    <dbReference type="NCBI Taxonomy" id="692275"/>
    <lineage>
        <taxon>Eukaryota</taxon>
        <taxon>Fungi</taxon>
        <taxon>Dikarya</taxon>
        <taxon>Ascomycota</taxon>
        <taxon>Pezizomycotina</taxon>
        <taxon>Dothideomycetes</taxon>
        <taxon>Dothideomycetidae</taxon>
        <taxon>Mycosphaerellales</taxon>
        <taxon>Mycosphaerellaceae</taxon>
        <taxon>Sphaerulina</taxon>
    </lineage>
</organism>
<feature type="transmembrane region" description="Helical" evidence="7">
    <location>
        <begin position="18"/>
        <end position="39"/>
    </location>
</feature>
<dbReference type="RefSeq" id="XP_016762720.1">
    <property type="nucleotide sequence ID" value="XM_016902484.1"/>
</dbReference>
<evidence type="ECO:0000256" key="7">
    <source>
        <dbReference type="SAM" id="Phobius"/>
    </source>
</evidence>
<keyword evidence="10" id="KW-1185">Reference proteome</keyword>
<proteinExistence type="inferred from homology"/>